<dbReference type="GO" id="GO:0016989">
    <property type="term" value="F:sigma factor antagonist activity"/>
    <property type="evidence" value="ECO:0007669"/>
    <property type="project" value="TreeGrafter"/>
</dbReference>
<name>E7RX95_9BURK</name>
<dbReference type="Proteomes" id="UP000011021">
    <property type="component" value="Unassembled WGS sequence"/>
</dbReference>
<dbReference type="STRING" id="887898.HMPREF0551_1308"/>
<dbReference type="Gene3D" id="2.60.120.1440">
    <property type="match status" value="1"/>
</dbReference>
<protein>
    <submittedName>
        <fullName evidence="2">Sigma factor regulatory protein, FecR/PupR family</fullName>
    </submittedName>
</protein>
<organism evidence="2 3">
    <name type="scientific">Lautropia mirabilis ATCC 51599</name>
    <dbReference type="NCBI Taxonomy" id="887898"/>
    <lineage>
        <taxon>Bacteria</taxon>
        <taxon>Pseudomonadati</taxon>
        <taxon>Pseudomonadota</taxon>
        <taxon>Betaproteobacteria</taxon>
        <taxon>Burkholderiales</taxon>
        <taxon>Burkholderiaceae</taxon>
        <taxon>Lautropia</taxon>
    </lineage>
</organism>
<evidence type="ECO:0000313" key="2">
    <source>
        <dbReference type="EMBL" id="EFV94891.1"/>
    </source>
</evidence>
<evidence type="ECO:0000313" key="3">
    <source>
        <dbReference type="Proteomes" id="UP000011021"/>
    </source>
</evidence>
<gene>
    <name evidence="2" type="ORF">HMPREF0551_1308</name>
</gene>
<dbReference type="PANTHER" id="PTHR30273:SF2">
    <property type="entry name" value="PROTEIN FECR"/>
    <property type="match status" value="1"/>
</dbReference>
<dbReference type="InterPro" id="IPR012373">
    <property type="entry name" value="Ferrdict_sens_TM"/>
</dbReference>
<keyword evidence="3" id="KW-1185">Reference proteome</keyword>
<dbReference type="HOGENOM" id="CLU_050192_0_0_4"/>
<dbReference type="Pfam" id="PF04773">
    <property type="entry name" value="FecR"/>
    <property type="match status" value="1"/>
</dbReference>
<feature type="domain" description="FecR protein" evidence="1">
    <location>
        <begin position="85"/>
        <end position="175"/>
    </location>
</feature>
<dbReference type="AlphaFoldDB" id="E7RX95"/>
<evidence type="ECO:0000259" key="1">
    <source>
        <dbReference type="Pfam" id="PF04773"/>
    </source>
</evidence>
<reference evidence="2 3" key="1">
    <citation type="submission" date="2010-12" db="EMBL/GenBank/DDBJ databases">
        <authorList>
            <person name="Muzny D."/>
            <person name="Qin X."/>
            <person name="Deng J."/>
            <person name="Jiang H."/>
            <person name="Liu Y."/>
            <person name="Qu J."/>
            <person name="Song X.-Z."/>
            <person name="Zhang L."/>
            <person name="Thornton R."/>
            <person name="Coyle M."/>
            <person name="Francisco L."/>
            <person name="Jackson L."/>
            <person name="Javaid M."/>
            <person name="Korchina V."/>
            <person name="Kovar C."/>
            <person name="Mata R."/>
            <person name="Mathew T."/>
            <person name="Ngo R."/>
            <person name="Nguyen L."/>
            <person name="Nguyen N."/>
            <person name="Okwuonu G."/>
            <person name="Ongeri F."/>
            <person name="Pham C."/>
            <person name="Simmons D."/>
            <person name="Wilczek-Boney K."/>
            <person name="Hale W."/>
            <person name="Jakkamsetti A."/>
            <person name="Pham P."/>
            <person name="Ruth R."/>
            <person name="San Lucas F."/>
            <person name="Warren J."/>
            <person name="Zhang J."/>
            <person name="Zhao Z."/>
            <person name="Zhou C."/>
            <person name="Zhu D."/>
            <person name="Lee S."/>
            <person name="Bess C."/>
            <person name="Blankenburg K."/>
            <person name="Forbes L."/>
            <person name="Fu Q."/>
            <person name="Gubbala S."/>
            <person name="Hirani K."/>
            <person name="Jayaseelan J.C."/>
            <person name="Lara F."/>
            <person name="Munidasa M."/>
            <person name="Palculict T."/>
            <person name="Patil S."/>
            <person name="Pu L.-L."/>
            <person name="Saada N."/>
            <person name="Tang L."/>
            <person name="Weissenberger G."/>
            <person name="Zhu Y."/>
            <person name="Hemphill L."/>
            <person name="Shang Y."/>
            <person name="Youmans B."/>
            <person name="Ayvaz T."/>
            <person name="Ross M."/>
            <person name="Santibanez J."/>
            <person name="Aqrawi P."/>
            <person name="Gross S."/>
            <person name="Joshi V."/>
            <person name="Fowler G."/>
            <person name="Nazareth L."/>
            <person name="Reid J."/>
            <person name="Worley K."/>
            <person name="Petrosino J."/>
            <person name="Highlander S."/>
            <person name="Gibbs R."/>
        </authorList>
    </citation>
    <scope>NUCLEOTIDE SEQUENCE [LARGE SCALE GENOMIC DNA]</scope>
    <source>
        <strain evidence="2 3">ATCC 51599</strain>
    </source>
</reference>
<accession>E7RX95</accession>
<dbReference type="eggNOG" id="COG3712">
    <property type="taxonomic scope" value="Bacteria"/>
</dbReference>
<sequence length="292" mass="32267">MVRKTRVLPCGQPLFIPMIKFRSASFPVAPASREIGRAPSPSVPLASADSASRRRFVRQMGMLGVAVASAGLVDHGTAWRRWIADYRTDIGQRREVVLDAHTRLLLNTRTAINVADREDGRHVRLLSGELLVQQAPGARPLVVETAEGRIRSQDGRLVVRRLELSTTLNLLNGQAQVFDAGGERSLQAARRVVLGTGSLAPLQPVQEAEVAWINGQIVADHMKLADFIDELQRYSPERLRYDTRVANLLVSGRFSLADVKGVFHWLSSTLPLRVDVVEHRWGSPSLLIRALG</sequence>
<dbReference type="InterPro" id="IPR006860">
    <property type="entry name" value="FecR"/>
</dbReference>
<proteinExistence type="predicted"/>
<dbReference type="EMBL" id="AEQP01000008">
    <property type="protein sequence ID" value="EFV94891.1"/>
    <property type="molecule type" value="Genomic_DNA"/>
</dbReference>
<comment type="caution">
    <text evidence="2">The sequence shown here is derived from an EMBL/GenBank/DDBJ whole genome shotgun (WGS) entry which is preliminary data.</text>
</comment>
<dbReference type="PIRSF" id="PIRSF018266">
    <property type="entry name" value="FecR"/>
    <property type="match status" value="1"/>
</dbReference>
<dbReference type="PANTHER" id="PTHR30273">
    <property type="entry name" value="PERIPLASMIC SIGNAL SENSOR AND SIGMA FACTOR ACTIVATOR FECR-RELATED"/>
    <property type="match status" value="1"/>
</dbReference>